<sequence>MADLVLDWSALGAYGTNLDGTTTTVDAGGVAVGITFTPQDAEAQAFTVTYDGYVPEGSDTDPNSHLKLFGAGGDGGGSVSSTSTTVLDFSATDDAYGDEVQNVSFILNDVDSGTGGDLADLAEYNGGGTVESDWQDNVTILAYDAEGNAVDVTMNVLGGATSVSGDTATGSGTTDFAEQDGTLQVSIAGPVSSIEIVYANGGNATQGVLVSDVSFSTTDYGDMGPIAEDDTATTDEDVAVTIDVLANDSDPEGQALTVTSATATNGTVTINNDNTLTFTPDADYNGPAEIVYTVEDPDGNTATGNVDVTVEPVNDAPVATDDTVGTDVGVAVTLDPTTNDTDVDGDPLTVTDVTEPGNGTAVINEDGTVTYTPDEGFTGEDTITYTVDDGNGGTDTADIIVTVGDDTVPPTGNTPPDAVDDIYSTTGVSPATFDPTLNDTDPDGDPLTITSVGDAPNGEVTLNEDGTVTFVADEGFTGYDSFTYTITDGNGGEDSAYVNVEVLPCFTPGTLIATPQGERLVEDLEVGDRVITRDNGIQEIRWIGRKELTGHQLARKPHLRPVLIQQGALGKNLPEHDLLVSPNHRVLVANDKTTLYFEEREVLAAAKHLTGLEGVDEVDTLGVTYIHMMFDAHEVVLSNGAWSESFQPGDLSLRGIGEEQRQEIFELFPELEHAEGLKAYGSARRSLKKHEAQLLTS</sequence>
<dbReference type="EMBL" id="CP014796">
    <property type="protein sequence ID" value="APX24845.1"/>
    <property type="molecule type" value="Genomic_DNA"/>
</dbReference>
<dbReference type="Gene3D" id="2.60.40.2810">
    <property type="match status" value="3"/>
</dbReference>
<dbReference type="GO" id="GO:0016539">
    <property type="term" value="P:intein-mediated protein splicing"/>
    <property type="evidence" value="ECO:0007669"/>
    <property type="project" value="InterPro"/>
</dbReference>
<evidence type="ECO:0000313" key="3">
    <source>
        <dbReference type="Proteomes" id="UP000186559"/>
    </source>
</evidence>
<dbReference type="InterPro" id="IPR028992">
    <property type="entry name" value="Hedgehog/Intein_dom"/>
</dbReference>
<dbReference type="SUPFAM" id="SSF51294">
    <property type="entry name" value="Hedgehog/intein (Hint) domain"/>
    <property type="match status" value="1"/>
</dbReference>
<evidence type="ECO:0000313" key="2">
    <source>
        <dbReference type="EMBL" id="APX24845.1"/>
    </source>
</evidence>
<dbReference type="Gene3D" id="2.170.16.10">
    <property type="entry name" value="Hedgehog/Intein (Hint) domain"/>
    <property type="match status" value="1"/>
</dbReference>
<dbReference type="OrthoDB" id="6305173at2"/>
<keyword evidence="3" id="KW-1185">Reference proteome</keyword>
<feature type="domain" description="Hint" evidence="1">
    <location>
        <begin position="503"/>
        <end position="619"/>
    </location>
</feature>
<dbReference type="PROSITE" id="PS50817">
    <property type="entry name" value="INTEIN_N_TER"/>
    <property type="match status" value="1"/>
</dbReference>
<dbReference type="InterPro" id="IPR003587">
    <property type="entry name" value="Hint_dom_N"/>
</dbReference>
<dbReference type="PANTHER" id="PTHR34720:SF9">
    <property type="entry name" value="BLR4714 PROTEIN"/>
    <property type="match status" value="1"/>
</dbReference>
<proteinExistence type="predicted"/>
<dbReference type="PANTHER" id="PTHR34720">
    <property type="entry name" value="MICROCYSTIN DEPENDENT PROTEIN"/>
    <property type="match status" value="1"/>
</dbReference>
<dbReference type="InterPro" id="IPR006141">
    <property type="entry name" value="Intein_N"/>
</dbReference>
<evidence type="ECO:0000259" key="1">
    <source>
        <dbReference type="SMART" id="SM00306"/>
    </source>
</evidence>
<organism evidence="2 3">
    <name type="scientific">Salipiger profundus</name>
    <dbReference type="NCBI Taxonomy" id="1229727"/>
    <lineage>
        <taxon>Bacteria</taxon>
        <taxon>Pseudomonadati</taxon>
        <taxon>Pseudomonadota</taxon>
        <taxon>Alphaproteobacteria</taxon>
        <taxon>Rhodobacterales</taxon>
        <taxon>Roseobacteraceae</taxon>
        <taxon>Salipiger</taxon>
    </lineage>
</organism>
<dbReference type="NCBIfam" id="NF012211">
    <property type="entry name" value="tand_rpt_95"/>
    <property type="match status" value="3"/>
</dbReference>
<dbReference type="Pfam" id="PF13403">
    <property type="entry name" value="Hint_2"/>
    <property type="match status" value="1"/>
</dbReference>
<gene>
    <name evidence="2" type="ORF">Ga0080559_TMP4049</name>
</gene>
<dbReference type="InterPro" id="IPR036844">
    <property type="entry name" value="Hint_dom_sf"/>
</dbReference>
<dbReference type="RefSeq" id="WP_076624587.1">
    <property type="nucleotide sequence ID" value="NZ_BMEW01000001.1"/>
</dbReference>
<dbReference type="SMART" id="SM00306">
    <property type="entry name" value="HintN"/>
    <property type="match status" value="1"/>
</dbReference>
<dbReference type="STRING" id="1229727.Ga0080559_TMP4049"/>
<name>A0A1U7D9V6_9RHOB</name>
<protein>
    <submittedName>
        <fullName evidence="2">Hint domain-containing protein</fullName>
    </submittedName>
</protein>
<accession>A0A1U7D9V6</accession>
<dbReference type="Pfam" id="PF17963">
    <property type="entry name" value="Big_9"/>
    <property type="match status" value="3"/>
</dbReference>
<reference evidence="2 3" key="1">
    <citation type="submission" date="2016-03" db="EMBL/GenBank/DDBJ databases">
        <title>Deep-sea bacteria in the southern Pacific.</title>
        <authorList>
            <person name="Tang K."/>
        </authorList>
    </citation>
    <scope>NUCLEOTIDE SEQUENCE [LARGE SCALE GENOMIC DNA]</scope>
    <source>
        <strain evidence="2 3">JLT2016</strain>
    </source>
</reference>
<dbReference type="AlphaFoldDB" id="A0A1U7D9V6"/>
<dbReference type="Proteomes" id="UP000186559">
    <property type="component" value="Chromosome"/>
</dbReference>
<dbReference type="KEGG" id="tpro:Ga0080559_TMP4049"/>